<reference evidence="6 7" key="1">
    <citation type="journal article" date="2015" name="Genome Biol. Evol.">
        <title>Comparative Genomics of a Bacterivorous Green Alga Reveals Evolutionary Causalities and Consequences of Phago-Mixotrophic Mode of Nutrition.</title>
        <authorList>
            <person name="Burns J.A."/>
            <person name="Paasch A."/>
            <person name="Narechania A."/>
            <person name="Kim E."/>
        </authorList>
    </citation>
    <scope>NUCLEOTIDE SEQUENCE [LARGE SCALE GENOMIC DNA]</scope>
    <source>
        <strain evidence="6 7">PLY_AMNH</strain>
    </source>
</reference>
<comment type="subcellular location">
    <subcellularLocation>
        <location evidence="1">Membrane</location>
        <topology evidence="1">Multi-pass membrane protein</topology>
    </subcellularLocation>
</comment>
<sequence length="260" mass="26158">AGGATGAISVATAGVPFLLGVIVVSFLYGSSLSAGVKKILHPLVFCFLATDAAALLLGTVTGTSMVTVLKSFLTKGAGPMGAGDFLMAFLGPVILSFGFRMYEQRELMKQNAASMISTITLSSLFGLFATAFVGRAMGLSPDLILAVVPRSITVALALPIGSMLGVSSQASITAVAVVLTGLVGANIGIMLLDALGIKDTINRGMAIASSSHGLGTAALVTAEPAALPFCALAYSLTGIISSCIVSIPMIQMLLKSIAGA</sequence>
<evidence type="ECO:0000256" key="1">
    <source>
        <dbReference type="ARBA" id="ARBA00004141"/>
    </source>
</evidence>
<gene>
    <name evidence="6" type="ORF">CYMTET_31436</name>
</gene>
<evidence type="ECO:0000256" key="4">
    <source>
        <dbReference type="ARBA" id="ARBA00023136"/>
    </source>
</evidence>
<dbReference type="AlphaFoldDB" id="A0AAE0FH71"/>
<evidence type="ECO:0000256" key="5">
    <source>
        <dbReference type="SAM" id="Phobius"/>
    </source>
</evidence>
<evidence type="ECO:0000256" key="2">
    <source>
        <dbReference type="ARBA" id="ARBA00022692"/>
    </source>
</evidence>
<dbReference type="PANTHER" id="PTHR30249">
    <property type="entry name" value="PUTATIVE SEROTONIN TRANSPORTER"/>
    <property type="match status" value="1"/>
</dbReference>
<feature type="transmembrane region" description="Helical" evidence="5">
    <location>
        <begin position="172"/>
        <end position="192"/>
    </location>
</feature>
<comment type="caution">
    <text evidence="6">The sequence shown here is derived from an EMBL/GenBank/DDBJ whole genome shotgun (WGS) entry which is preliminary data.</text>
</comment>
<evidence type="ECO:0000313" key="7">
    <source>
        <dbReference type="Proteomes" id="UP001190700"/>
    </source>
</evidence>
<accession>A0AAE0FH71</accession>
<dbReference type="Pfam" id="PF04172">
    <property type="entry name" value="LrgB"/>
    <property type="match status" value="1"/>
</dbReference>
<evidence type="ECO:0008006" key="8">
    <source>
        <dbReference type="Google" id="ProtNLM"/>
    </source>
</evidence>
<feature type="transmembrane region" description="Helical" evidence="5">
    <location>
        <begin position="114"/>
        <end position="137"/>
    </location>
</feature>
<dbReference type="EMBL" id="LGRX02018640">
    <property type="protein sequence ID" value="KAK3259572.1"/>
    <property type="molecule type" value="Genomic_DNA"/>
</dbReference>
<feature type="transmembrane region" description="Helical" evidence="5">
    <location>
        <begin position="143"/>
        <end position="160"/>
    </location>
</feature>
<dbReference type="Proteomes" id="UP001190700">
    <property type="component" value="Unassembled WGS sequence"/>
</dbReference>
<evidence type="ECO:0000256" key="3">
    <source>
        <dbReference type="ARBA" id="ARBA00022989"/>
    </source>
</evidence>
<feature type="transmembrane region" description="Helical" evidence="5">
    <location>
        <begin position="40"/>
        <end position="60"/>
    </location>
</feature>
<proteinExistence type="predicted"/>
<feature type="transmembrane region" description="Helical" evidence="5">
    <location>
        <begin position="6"/>
        <end position="28"/>
    </location>
</feature>
<name>A0AAE0FH71_9CHLO</name>
<keyword evidence="2 5" id="KW-0812">Transmembrane</keyword>
<protein>
    <recommendedName>
        <fullName evidence="8">LrgB family protein</fullName>
    </recommendedName>
</protein>
<organism evidence="6 7">
    <name type="scientific">Cymbomonas tetramitiformis</name>
    <dbReference type="NCBI Taxonomy" id="36881"/>
    <lineage>
        <taxon>Eukaryota</taxon>
        <taxon>Viridiplantae</taxon>
        <taxon>Chlorophyta</taxon>
        <taxon>Pyramimonadophyceae</taxon>
        <taxon>Pyramimonadales</taxon>
        <taxon>Pyramimonadaceae</taxon>
        <taxon>Cymbomonas</taxon>
    </lineage>
</organism>
<keyword evidence="7" id="KW-1185">Reference proteome</keyword>
<dbReference type="PANTHER" id="PTHR30249:SF0">
    <property type="entry name" value="PLASTIDAL GLYCOLATE_GLYCERATE TRANSLOCATOR 1, CHLOROPLASTIC"/>
    <property type="match status" value="1"/>
</dbReference>
<evidence type="ECO:0000313" key="6">
    <source>
        <dbReference type="EMBL" id="KAK3259572.1"/>
    </source>
</evidence>
<feature type="non-terminal residue" evidence="6">
    <location>
        <position position="1"/>
    </location>
</feature>
<feature type="transmembrane region" description="Helical" evidence="5">
    <location>
        <begin position="225"/>
        <end position="247"/>
    </location>
</feature>
<feature type="transmembrane region" description="Helical" evidence="5">
    <location>
        <begin position="80"/>
        <end position="102"/>
    </location>
</feature>
<dbReference type="GO" id="GO:0016020">
    <property type="term" value="C:membrane"/>
    <property type="evidence" value="ECO:0007669"/>
    <property type="project" value="UniProtKB-SubCell"/>
</dbReference>
<keyword evidence="4 5" id="KW-0472">Membrane</keyword>
<keyword evidence="3 5" id="KW-1133">Transmembrane helix</keyword>
<dbReference type="InterPro" id="IPR007300">
    <property type="entry name" value="CidB/LrgB"/>
</dbReference>